<name>A0A2T4IL59_9HYPH</name>
<dbReference type="SFLD" id="SFLDS00029">
    <property type="entry name" value="Radical_SAM"/>
    <property type="match status" value="1"/>
</dbReference>
<protein>
    <submittedName>
        <fullName evidence="7">Radical SAM protein</fullName>
    </submittedName>
</protein>
<evidence type="ECO:0000313" key="7">
    <source>
        <dbReference type="EMBL" id="PTE06387.1"/>
    </source>
</evidence>
<dbReference type="GO" id="GO:0046872">
    <property type="term" value="F:metal ion binding"/>
    <property type="evidence" value="ECO:0007669"/>
    <property type="project" value="UniProtKB-KW"/>
</dbReference>
<dbReference type="GO" id="GO:0051536">
    <property type="term" value="F:iron-sulfur cluster binding"/>
    <property type="evidence" value="ECO:0007669"/>
    <property type="project" value="UniProtKB-KW"/>
</dbReference>
<keyword evidence="3" id="KW-0479">Metal-binding</keyword>
<evidence type="ECO:0000313" key="8">
    <source>
        <dbReference type="Proteomes" id="UP000240259"/>
    </source>
</evidence>
<dbReference type="SUPFAM" id="SSF102114">
    <property type="entry name" value="Radical SAM enzymes"/>
    <property type="match status" value="1"/>
</dbReference>
<evidence type="ECO:0000256" key="2">
    <source>
        <dbReference type="ARBA" id="ARBA00022691"/>
    </source>
</evidence>
<dbReference type="InterPro" id="IPR058240">
    <property type="entry name" value="rSAM_sf"/>
</dbReference>
<keyword evidence="5" id="KW-0411">Iron-sulfur</keyword>
<organism evidence="7 8">
    <name type="scientific">Mesorhizobium helmanticense</name>
    <dbReference type="NCBI Taxonomy" id="1776423"/>
    <lineage>
        <taxon>Bacteria</taxon>
        <taxon>Pseudomonadati</taxon>
        <taxon>Pseudomonadota</taxon>
        <taxon>Alphaproteobacteria</taxon>
        <taxon>Hyphomicrobiales</taxon>
        <taxon>Phyllobacteriaceae</taxon>
        <taxon>Mesorhizobium</taxon>
    </lineage>
</organism>
<dbReference type="PANTHER" id="PTHR11228:SF7">
    <property type="entry name" value="PQQA PEPTIDE CYCLASE"/>
    <property type="match status" value="1"/>
</dbReference>
<dbReference type="Proteomes" id="UP000240259">
    <property type="component" value="Unassembled WGS sequence"/>
</dbReference>
<evidence type="ECO:0000259" key="6">
    <source>
        <dbReference type="Pfam" id="PF13186"/>
    </source>
</evidence>
<dbReference type="InterPro" id="IPR007197">
    <property type="entry name" value="rSAM"/>
</dbReference>
<dbReference type="InterPro" id="IPR023885">
    <property type="entry name" value="4Fe4S-binding_SPASM_dom"/>
</dbReference>
<dbReference type="InterPro" id="IPR050377">
    <property type="entry name" value="Radical_SAM_PqqE_MftC-like"/>
</dbReference>
<dbReference type="EMBL" id="PZJX01000070">
    <property type="protein sequence ID" value="PTE06387.1"/>
    <property type="molecule type" value="Genomic_DNA"/>
</dbReference>
<comment type="caution">
    <text evidence="7">The sequence shown here is derived from an EMBL/GenBank/DDBJ whole genome shotgun (WGS) entry which is preliminary data.</text>
</comment>
<sequence length="348" mass="38842">MRLRRPAAPMRPKFVDSPLGRLRKPAVDCCPGGDGWAHSDCLDRRCHEAKDTMLDVMHDQDEWESQRMILPELRSAIPAGRVLEITTTTGCIVGCSYCPQDKFADRQRKVSDTKHLSLGDFKRCLARVPTSVDISFAGYSEPWLNPDCTEMVEHASAKGHGIRIFTTLVGMKGRDLQRLQALRLGVFVVHVFDDGAHMNSRLVGDKYRDLVGQLVDADIPSIRFLVLGEPHPDIADIIPAQALVRARPVSSRGGSVDPKIVEPRQPVVGALICVDERQYRNVLLPNGEVTLCSMDFERRHVLGNLLCDEYGDLFKSPVFCEIVDRMNGAAGFLLCRMCEFADPNDRTD</sequence>
<evidence type="ECO:0000256" key="5">
    <source>
        <dbReference type="ARBA" id="ARBA00023014"/>
    </source>
</evidence>
<keyword evidence="8" id="KW-1185">Reference proteome</keyword>
<dbReference type="InterPro" id="IPR013785">
    <property type="entry name" value="Aldolase_TIM"/>
</dbReference>
<dbReference type="OrthoDB" id="5288924at2"/>
<evidence type="ECO:0000256" key="4">
    <source>
        <dbReference type="ARBA" id="ARBA00023004"/>
    </source>
</evidence>
<keyword evidence="4" id="KW-0408">Iron</keyword>
<reference evidence="7 8" key="1">
    <citation type="submission" date="2018-03" db="EMBL/GenBank/DDBJ databases">
        <title>Genome sequence of the symbiotic type strain Mesorhizobium helmanticense CSLC115NT isolated from Lotus corniculatus nodules.</title>
        <authorList>
            <person name="Sannazzaro A.I."/>
            <person name="Torres Tejerizo G.A."/>
            <person name="Dip D."/>
            <person name="Caballero M."/>
            <person name="Pistorio M."/>
            <person name="Estrella M.J."/>
        </authorList>
    </citation>
    <scope>NUCLEOTIDE SEQUENCE [LARGE SCALE GENOMIC DNA]</scope>
    <source>
        <strain evidence="7 8">CSLC115N</strain>
    </source>
</reference>
<feature type="domain" description="4Fe4S-binding SPASM" evidence="6">
    <location>
        <begin position="278"/>
        <end position="338"/>
    </location>
</feature>
<proteinExistence type="predicted"/>
<dbReference type="CDD" id="cd01335">
    <property type="entry name" value="Radical_SAM"/>
    <property type="match status" value="1"/>
</dbReference>
<accession>A0A2T4IL59</accession>
<evidence type="ECO:0000256" key="1">
    <source>
        <dbReference type="ARBA" id="ARBA00001966"/>
    </source>
</evidence>
<dbReference type="AlphaFoldDB" id="A0A2T4IL59"/>
<dbReference type="GO" id="GO:0003824">
    <property type="term" value="F:catalytic activity"/>
    <property type="evidence" value="ECO:0007669"/>
    <property type="project" value="InterPro"/>
</dbReference>
<evidence type="ECO:0000256" key="3">
    <source>
        <dbReference type="ARBA" id="ARBA00022723"/>
    </source>
</evidence>
<dbReference type="Gene3D" id="3.20.20.70">
    <property type="entry name" value="Aldolase class I"/>
    <property type="match status" value="1"/>
</dbReference>
<keyword evidence="2" id="KW-0949">S-adenosyl-L-methionine</keyword>
<comment type="cofactor">
    <cofactor evidence="1">
        <name>[4Fe-4S] cluster</name>
        <dbReference type="ChEBI" id="CHEBI:49883"/>
    </cofactor>
</comment>
<dbReference type="Pfam" id="PF13186">
    <property type="entry name" value="SPASM"/>
    <property type="match status" value="1"/>
</dbReference>
<dbReference type="CDD" id="cd21109">
    <property type="entry name" value="SPASM"/>
    <property type="match status" value="1"/>
</dbReference>
<gene>
    <name evidence="7" type="ORF">C9427_31950</name>
</gene>
<dbReference type="PANTHER" id="PTHR11228">
    <property type="entry name" value="RADICAL SAM DOMAIN PROTEIN"/>
    <property type="match status" value="1"/>
</dbReference>